<evidence type="ECO:0000313" key="3">
    <source>
        <dbReference type="Proteomes" id="UP001565368"/>
    </source>
</evidence>
<feature type="region of interest" description="Disordered" evidence="1">
    <location>
        <begin position="256"/>
        <end position="396"/>
    </location>
</feature>
<sequence>MFPWWTIPEAHITPIDSTPPPPLPPPMSEDPSADPIIDQPVTTDTAAPSSSPPKANAVQDHSAAIPAPFLYPAFEDINDGSIMETYDEPSYTVNPFFLDLIQREKVERLAQPQEMTIEPAPATIPGATHAPITADDDDAGTDSPIFTPEPSPSPTVVQPTAVEEPQTPSRSSSPPAEVSVLSVEMSRLSSLPREEDNVRVAQGPSTGDSFVIFQDADDVILDSDDDSPIEATEVEEADSSPGQPMPVIPVIAKKAFQPPKPVPSGQWRVGKTPGHQGSHLRAKRKAEDDSDVEDVYTSPAKVLRKPFKPPTRIVPLAPMPRVSSAALPSPQSEKTVESSPLGSEAPSSSTSSSPTLKRSRTQRVSKPFVPLTPGSAQSRPSRQNSGPKLRRNPDMELCSTLEAQIRSLKAAVKYSSNPDEDDRVAQLVHTWRDAGREVADRLFSLLPPPTEQAAAYRSEAWGWDRNSDASMSREQAEFGVSGNVDINGNPMDRDGNPLFGDGTDDFERLLRDASTPRSGSPHGVEGSYTSQRSTWHKGAMLLQLGVDPDLLGWNESEDDWDEIDDLWTVSGLHRSREQKPS</sequence>
<dbReference type="Gene3D" id="6.10.140.1020">
    <property type="match status" value="1"/>
</dbReference>
<dbReference type="RefSeq" id="XP_069207551.1">
    <property type="nucleotide sequence ID" value="XM_069355480.1"/>
</dbReference>
<feature type="compositionally biased region" description="Low complexity" evidence="1">
    <location>
        <begin position="42"/>
        <end position="55"/>
    </location>
</feature>
<feature type="region of interest" description="Disordered" evidence="1">
    <location>
        <begin position="512"/>
        <end position="531"/>
    </location>
</feature>
<feature type="compositionally biased region" description="Polar residues" evidence="1">
    <location>
        <begin position="374"/>
        <end position="386"/>
    </location>
</feature>
<name>A0ABR3PZ20_9TREE</name>
<dbReference type="Proteomes" id="UP001565368">
    <property type="component" value="Unassembled WGS sequence"/>
</dbReference>
<evidence type="ECO:0000313" key="2">
    <source>
        <dbReference type="EMBL" id="KAL1407607.1"/>
    </source>
</evidence>
<organism evidence="2 3">
    <name type="scientific">Vanrija albida</name>
    <dbReference type="NCBI Taxonomy" id="181172"/>
    <lineage>
        <taxon>Eukaryota</taxon>
        <taxon>Fungi</taxon>
        <taxon>Dikarya</taxon>
        <taxon>Basidiomycota</taxon>
        <taxon>Agaricomycotina</taxon>
        <taxon>Tremellomycetes</taxon>
        <taxon>Trichosporonales</taxon>
        <taxon>Trichosporonaceae</taxon>
        <taxon>Vanrija</taxon>
    </lineage>
</organism>
<feature type="region of interest" description="Disordered" evidence="1">
    <location>
        <begin position="115"/>
        <end position="210"/>
    </location>
</feature>
<feature type="compositionally biased region" description="Pro residues" evidence="1">
    <location>
        <begin position="17"/>
        <end position="28"/>
    </location>
</feature>
<keyword evidence="3" id="KW-1185">Reference proteome</keyword>
<protein>
    <submittedName>
        <fullName evidence="2">Uncharacterized protein</fullName>
    </submittedName>
</protein>
<dbReference type="EMBL" id="JBBXJM010000005">
    <property type="protein sequence ID" value="KAL1407607.1"/>
    <property type="molecule type" value="Genomic_DNA"/>
</dbReference>
<reference evidence="2 3" key="1">
    <citation type="submission" date="2023-08" db="EMBL/GenBank/DDBJ databases">
        <title>Annotated Genome Sequence of Vanrija albida AlHP1.</title>
        <authorList>
            <person name="Herzog R."/>
        </authorList>
    </citation>
    <scope>NUCLEOTIDE SEQUENCE [LARGE SCALE GENOMIC DNA]</scope>
    <source>
        <strain evidence="2 3">AlHP1</strain>
    </source>
</reference>
<gene>
    <name evidence="2" type="ORF">Q8F55_007040</name>
</gene>
<accession>A0ABR3PZ20</accession>
<feature type="region of interest" description="Disordered" evidence="1">
    <location>
        <begin position="11"/>
        <end position="60"/>
    </location>
</feature>
<proteinExistence type="predicted"/>
<feature type="compositionally biased region" description="Low complexity" evidence="1">
    <location>
        <begin position="337"/>
        <end position="356"/>
    </location>
</feature>
<comment type="caution">
    <text evidence="2">The sequence shown here is derived from an EMBL/GenBank/DDBJ whole genome shotgun (WGS) entry which is preliminary data.</text>
</comment>
<dbReference type="GeneID" id="95988083"/>
<evidence type="ECO:0000256" key="1">
    <source>
        <dbReference type="SAM" id="MobiDB-lite"/>
    </source>
</evidence>